<evidence type="ECO:0000256" key="1">
    <source>
        <dbReference type="ARBA" id="ARBA00005641"/>
    </source>
</evidence>
<dbReference type="EC" id="3.2.1.58" evidence="7"/>
<evidence type="ECO:0000256" key="3">
    <source>
        <dbReference type="ARBA" id="ARBA00023180"/>
    </source>
</evidence>
<keyword evidence="3" id="KW-0325">Glycoprotein</keyword>
<keyword evidence="9" id="KW-1185">Reference proteome</keyword>
<dbReference type="GO" id="GO:0009986">
    <property type="term" value="C:cell surface"/>
    <property type="evidence" value="ECO:0007669"/>
    <property type="project" value="TreeGrafter"/>
</dbReference>
<name>A0A9P6F8C7_9FUNG</name>
<dbReference type="AlphaFoldDB" id="A0A9P6F8C7"/>
<dbReference type="InterPro" id="IPR017853">
    <property type="entry name" value="GH"/>
</dbReference>
<proteinExistence type="inferred from homology"/>
<sequence length="150" mass="17247">MGLLNEPAGFIIGGDKVKDFYKQAYDTFRKATGPAKGPWAIFHDGFLGHSSFSGFLAGSDRVMLDLHQYIMFNVDLMNFNQTKQLDFACSDWAFLTNYFKAQVEAFERGIGWFYWNFKTESNPLWSYFDGVDNGWLPKDANNRGPNFCKF</sequence>
<evidence type="ECO:0000256" key="5">
    <source>
        <dbReference type="ARBA" id="ARBA00023316"/>
    </source>
</evidence>
<evidence type="ECO:0000256" key="7">
    <source>
        <dbReference type="ARBA" id="ARBA00038929"/>
    </source>
</evidence>
<dbReference type="Gene3D" id="3.20.20.80">
    <property type="entry name" value="Glycosidases"/>
    <property type="match status" value="1"/>
</dbReference>
<accession>A0A9P6F8C7</accession>
<keyword evidence="4" id="KW-0326">Glycosidase</keyword>
<dbReference type="PANTHER" id="PTHR31297">
    <property type="entry name" value="GLUCAN ENDO-1,6-BETA-GLUCOSIDASE B"/>
    <property type="match status" value="1"/>
</dbReference>
<dbReference type="Proteomes" id="UP000780801">
    <property type="component" value="Unassembled WGS sequence"/>
</dbReference>
<evidence type="ECO:0000256" key="6">
    <source>
        <dbReference type="ARBA" id="ARBA00036824"/>
    </source>
</evidence>
<dbReference type="GO" id="GO:0071555">
    <property type="term" value="P:cell wall organization"/>
    <property type="evidence" value="ECO:0007669"/>
    <property type="project" value="UniProtKB-KW"/>
</dbReference>
<dbReference type="SUPFAM" id="SSF51445">
    <property type="entry name" value="(Trans)glycosidases"/>
    <property type="match status" value="1"/>
</dbReference>
<dbReference type="GO" id="GO:0004338">
    <property type="term" value="F:glucan exo-1,3-beta-glucosidase activity"/>
    <property type="evidence" value="ECO:0007669"/>
    <property type="project" value="UniProtKB-EC"/>
</dbReference>
<dbReference type="InterPro" id="IPR050386">
    <property type="entry name" value="Glycosyl_hydrolase_5"/>
</dbReference>
<evidence type="ECO:0000313" key="8">
    <source>
        <dbReference type="EMBL" id="KAF9544753.1"/>
    </source>
</evidence>
<organism evidence="8 9">
    <name type="scientific">Lunasporangiospora selenospora</name>
    <dbReference type="NCBI Taxonomy" id="979761"/>
    <lineage>
        <taxon>Eukaryota</taxon>
        <taxon>Fungi</taxon>
        <taxon>Fungi incertae sedis</taxon>
        <taxon>Mucoromycota</taxon>
        <taxon>Mortierellomycotina</taxon>
        <taxon>Mortierellomycetes</taxon>
        <taxon>Mortierellales</taxon>
        <taxon>Mortierellaceae</taxon>
        <taxon>Lunasporangiospora</taxon>
    </lineage>
</organism>
<dbReference type="GO" id="GO:0005576">
    <property type="term" value="C:extracellular region"/>
    <property type="evidence" value="ECO:0007669"/>
    <property type="project" value="TreeGrafter"/>
</dbReference>
<comment type="catalytic activity">
    <reaction evidence="6">
        <text>Successive hydrolysis of beta-D-glucose units from the non-reducing ends of (1-&gt;3)-beta-D-glucans, releasing alpha-glucose.</text>
        <dbReference type="EC" id="3.2.1.58"/>
    </reaction>
</comment>
<dbReference type="GO" id="GO:0009251">
    <property type="term" value="P:glucan catabolic process"/>
    <property type="evidence" value="ECO:0007669"/>
    <property type="project" value="TreeGrafter"/>
</dbReference>
<evidence type="ECO:0000256" key="2">
    <source>
        <dbReference type="ARBA" id="ARBA00022801"/>
    </source>
</evidence>
<evidence type="ECO:0000313" key="9">
    <source>
        <dbReference type="Proteomes" id="UP000780801"/>
    </source>
</evidence>
<comment type="caution">
    <text evidence="8">The sequence shown here is derived from an EMBL/GenBank/DDBJ whole genome shotgun (WGS) entry which is preliminary data.</text>
</comment>
<evidence type="ECO:0000256" key="4">
    <source>
        <dbReference type="ARBA" id="ARBA00023295"/>
    </source>
</evidence>
<reference evidence="8" key="1">
    <citation type="journal article" date="2020" name="Fungal Divers.">
        <title>Resolving the Mortierellaceae phylogeny through synthesis of multi-gene phylogenetics and phylogenomics.</title>
        <authorList>
            <person name="Vandepol N."/>
            <person name="Liber J."/>
            <person name="Desiro A."/>
            <person name="Na H."/>
            <person name="Kennedy M."/>
            <person name="Barry K."/>
            <person name="Grigoriev I.V."/>
            <person name="Miller A.N."/>
            <person name="O'Donnell K."/>
            <person name="Stajich J.E."/>
            <person name="Bonito G."/>
        </authorList>
    </citation>
    <scope>NUCLEOTIDE SEQUENCE</scope>
    <source>
        <strain evidence="8">KOD1015</strain>
    </source>
</reference>
<dbReference type="PANTHER" id="PTHR31297:SF34">
    <property type="entry name" value="GLUCAN 1,3-BETA-GLUCOSIDASE 2"/>
    <property type="match status" value="1"/>
</dbReference>
<protein>
    <recommendedName>
        <fullName evidence="7">glucan 1,3-beta-glucosidase</fullName>
        <ecNumber evidence="7">3.2.1.58</ecNumber>
    </recommendedName>
</protein>
<dbReference type="OrthoDB" id="62120at2759"/>
<keyword evidence="2" id="KW-0378">Hydrolase</keyword>
<comment type="similarity">
    <text evidence="1">Belongs to the glycosyl hydrolase 5 (cellulase A) family.</text>
</comment>
<dbReference type="EMBL" id="JAABOA010007307">
    <property type="protein sequence ID" value="KAF9544753.1"/>
    <property type="molecule type" value="Genomic_DNA"/>
</dbReference>
<gene>
    <name evidence="8" type="ORF">BGW38_009716</name>
</gene>
<keyword evidence="5" id="KW-0961">Cell wall biogenesis/degradation</keyword>